<feature type="non-terminal residue" evidence="1">
    <location>
        <position position="1"/>
    </location>
</feature>
<comment type="caution">
    <text evidence="1">The sequence shown here is derived from an EMBL/GenBank/DDBJ whole genome shotgun (WGS) entry which is preliminary data.</text>
</comment>
<reference evidence="1 2" key="1">
    <citation type="journal article" date="2018" name="Nat. Ecol. Evol.">
        <title>Shark genomes provide insights into elasmobranch evolution and the origin of vertebrates.</title>
        <authorList>
            <person name="Hara Y"/>
            <person name="Yamaguchi K"/>
            <person name="Onimaru K"/>
            <person name="Kadota M"/>
            <person name="Koyanagi M"/>
            <person name="Keeley SD"/>
            <person name="Tatsumi K"/>
            <person name="Tanaka K"/>
            <person name="Motone F"/>
            <person name="Kageyama Y"/>
            <person name="Nozu R"/>
            <person name="Adachi N"/>
            <person name="Nishimura O"/>
            <person name="Nakagawa R"/>
            <person name="Tanegashima C"/>
            <person name="Kiyatake I"/>
            <person name="Matsumoto R"/>
            <person name="Murakumo K"/>
            <person name="Nishida K"/>
            <person name="Terakita A"/>
            <person name="Kuratani S"/>
            <person name="Sato K"/>
            <person name="Hyodo S Kuraku.S."/>
        </authorList>
    </citation>
    <scope>NUCLEOTIDE SEQUENCE [LARGE SCALE GENOMIC DNA]</scope>
</reference>
<name>A0A401TEX2_CHIPU</name>
<dbReference type="AlphaFoldDB" id="A0A401TEX2"/>
<gene>
    <name evidence="1" type="ORF">chiPu_0024990</name>
</gene>
<sequence length="60" mass="6763">ADPGIRNNLTRQATRLREIQNTTVRTIEGHLAQLNASFQYLSSFAPTVQVCLPSCVYREL</sequence>
<proteinExistence type="predicted"/>
<organism evidence="1 2">
    <name type="scientific">Chiloscyllium punctatum</name>
    <name type="common">Brownbanded bambooshark</name>
    <name type="synonym">Hemiscyllium punctatum</name>
    <dbReference type="NCBI Taxonomy" id="137246"/>
    <lineage>
        <taxon>Eukaryota</taxon>
        <taxon>Metazoa</taxon>
        <taxon>Chordata</taxon>
        <taxon>Craniata</taxon>
        <taxon>Vertebrata</taxon>
        <taxon>Chondrichthyes</taxon>
        <taxon>Elasmobranchii</taxon>
        <taxon>Galeomorphii</taxon>
        <taxon>Galeoidea</taxon>
        <taxon>Orectolobiformes</taxon>
        <taxon>Hemiscylliidae</taxon>
        <taxon>Chiloscyllium</taxon>
    </lineage>
</organism>
<dbReference type="Proteomes" id="UP000287033">
    <property type="component" value="Unassembled WGS sequence"/>
</dbReference>
<evidence type="ECO:0000313" key="1">
    <source>
        <dbReference type="EMBL" id="GCC41192.1"/>
    </source>
</evidence>
<protein>
    <submittedName>
        <fullName evidence="1">Uncharacterized protein</fullName>
    </submittedName>
</protein>
<keyword evidence="2" id="KW-1185">Reference proteome</keyword>
<evidence type="ECO:0000313" key="2">
    <source>
        <dbReference type="Proteomes" id="UP000287033"/>
    </source>
</evidence>
<dbReference type="EMBL" id="BEZZ01050143">
    <property type="protein sequence ID" value="GCC41192.1"/>
    <property type="molecule type" value="Genomic_DNA"/>
</dbReference>
<accession>A0A401TEX2</accession>